<proteinExistence type="predicted"/>
<keyword evidence="3" id="KW-1185">Reference proteome</keyword>
<feature type="compositionally biased region" description="Basic and acidic residues" evidence="1">
    <location>
        <begin position="19"/>
        <end position="30"/>
    </location>
</feature>
<dbReference type="EMBL" id="JANPWB010000013">
    <property type="protein sequence ID" value="KAJ1104560.1"/>
    <property type="molecule type" value="Genomic_DNA"/>
</dbReference>
<organism evidence="2 3">
    <name type="scientific">Pleurodeles waltl</name>
    <name type="common">Iberian ribbed newt</name>
    <dbReference type="NCBI Taxonomy" id="8319"/>
    <lineage>
        <taxon>Eukaryota</taxon>
        <taxon>Metazoa</taxon>
        <taxon>Chordata</taxon>
        <taxon>Craniata</taxon>
        <taxon>Vertebrata</taxon>
        <taxon>Euteleostomi</taxon>
        <taxon>Amphibia</taxon>
        <taxon>Batrachia</taxon>
        <taxon>Caudata</taxon>
        <taxon>Salamandroidea</taxon>
        <taxon>Salamandridae</taxon>
        <taxon>Pleurodelinae</taxon>
        <taxon>Pleurodeles</taxon>
    </lineage>
</organism>
<reference evidence="2" key="1">
    <citation type="journal article" date="2022" name="bioRxiv">
        <title>Sequencing and chromosome-scale assembly of the giantPleurodeles waltlgenome.</title>
        <authorList>
            <person name="Brown T."/>
            <person name="Elewa A."/>
            <person name="Iarovenko S."/>
            <person name="Subramanian E."/>
            <person name="Araus A.J."/>
            <person name="Petzold A."/>
            <person name="Susuki M."/>
            <person name="Suzuki K.-i.T."/>
            <person name="Hayashi T."/>
            <person name="Toyoda A."/>
            <person name="Oliveira C."/>
            <person name="Osipova E."/>
            <person name="Leigh N.D."/>
            <person name="Simon A."/>
            <person name="Yun M.H."/>
        </authorList>
    </citation>
    <scope>NUCLEOTIDE SEQUENCE</scope>
    <source>
        <strain evidence="2">20211129_DDA</strain>
        <tissue evidence="2">Liver</tissue>
    </source>
</reference>
<feature type="region of interest" description="Disordered" evidence="1">
    <location>
        <begin position="1"/>
        <end position="63"/>
    </location>
</feature>
<evidence type="ECO:0000256" key="1">
    <source>
        <dbReference type="SAM" id="MobiDB-lite"/>
    </source>
</evidence>
<gene>
    <name evidence="2" type="ORF">NDU88_001970</name>
</gene>
<dbReference type="AlphaFoldDB" id="A0AAV7MP63"/>
<feature type="compositionally biased region" description="Basic and acidic residues" evidence="1">
    <location>
        <begin position="48"/>
        <end position="59"/>
    </location>
</feature>
<evidence type="ECO:0000313" key="2">
    <source>
        <dbReference type="EMBL" id="KAJ1104560.1"/>
    </source>
</evidence>
<sequence length="101" mass="11098">MREGKPEGAGAGETEEEERNERKNERRTEPIAEGVTKSEEEEEEDAIEGAREGRKKPDAAGRFQRTPTLFAKSVVFKRVTPPNILVRGGAAASLANIPLDH</sequence>
<evidence type="ECO:0000313" key="3">
    <source>
        <dbReference type="Proteomes" id="UP001066276"/>
    </source>
</evidence>
<accession>A0AAV7MP63</accession>
<protein>
    <submittedName>
        <fullName evidence="2">Uncharacterized protein</fullName>
    </submittedName>
</protein>
<comment type="caution">
    <text evidence="2">The sequence shown here is derived from an EMBL/GenBank/DDBJ whole genome shotgun (WGS) entry which is preliminary data.</text>
</comment>
<name>A0AAV7MP63_PLEWA</name>
<dbReference type="Proteomes" id="UP001066276">
    <property type="component" value="Chromosome 9"/>
</dbReference>